<comment type="caution">
    <text evidence="2">The sequence shown here is derived from an EMBL/GenBank/DDBJ whole genome shotgun (WGS) entry which is preliminary data.</text>
</comment>
<dbReference type="OrthoDB" id="1726667at2759"/>
<keyword evidence="3" id="KW-1185">Reference proteome</keyword>
<organism evidence="2 3">
    <name type="scientific">Actinidia rufa</name>
    <dbReference type="NCBI Taxonomy" id="165716"/>
    <lineage>
        <taxon>Eukaryota</taxon>
        <taxon>Viridiplantae</taxon>
        <taxon>Streptophyta</taxon>
        <taxon>Embryophyta</taxon>
        <taxon>Tracheophyta</taxon>
        <taxon>Spermatophyta</taxon>
        <taxon>Magnoliopsida</taxon>
        <taxon>eudicotyledons</taxon>
        <taxon>Gunneridae</taxon>
        <taxon>Pentapetalae</taxon>
        <taxon>asterids</taxon>
        <taxon>Ericales</taxon>
        <taxon>Actinidiaceae</taxon>
        <taxon>Actinidia</taxon>
    </lineage>
</organism>
<keyword evidence="1" id="KW-0812">Transmembrane</keyword>
<feature type="transmembrane region" description="Helical" evidence="1">
    <location>
        <begin position="74"/>
        <end position="98"/>
    </location>
</feature>
<evidence type="ECO:0000313" key="2">
    <source>
        <dbReference type="EMBL" id="GFS38490.1"/>
    </source>
</evidence>
<protein>
    <recommendedName>
        <fullName evidence="4">Transmembrane protein</fullName>
    </recommendedName>
</protein>
<gene>
    <name evidence="2" type="ORF">Acr_00g0057800</name>
</gene>
<keyword evidence="1" id="KW-1133">Transmembrane helix</keyword>
<evidence type="ECO:0008006" key="4">
    <source>
        <dbReference type="Google" id="ProtNLM"/>
    </source>
</evidence>
<evidence type="ECO:0000313" key="3">
    <source>
        <dbReference type="Proteomes" id="UP000585474"/>
    </source>
</evidence>
<name>A0A7J0DMP7_9ERIC</name>
<dbReference type="EMBL" id="BJWL01000313">
    <property type="protein sequence ID" value="GFS38490.1"/>
    <property type="molecule type" value="Genomic_DNA"/>
</dbReference>
<keyword evidence="1" id="KW-0472">Membrane</keyword>
<dbReference type="Proteomes" id="UP000585474">
    <property type="component" value="Unassembled WGS sequence"/>
</dbReference>
<evidence type="ECO:0000256" key="1">
    <source>
        <dbReference type="SAM" id="Phobius"/>
    </source>
</evidence>
<sequence length="116" mass="12955">MLNRQGTGLDILQTAALARTHTRQPLCQKRTVTSLKTLNPLLLFHLFLRPPKEGPPLCLQTNLVSSSPDLARQVVSLSTCSKLCTICFVAGVVVGFSLKRRVRRWASMLLKRIKDD</sequence>
<dbReference type="AlphaFoldDB" id="A0A7J0DMP7"/>
<proteinExistence type="predicted"/>
<accession>A0A7J0DMP7</accession>
<reference evidence="3" key="1">
    <citation type="submission" date="2019-07" db="EMBL/GenBank/DDBJ databases">
        <title>De Novo Assembly of kiwifruit Actinidia rufa.</title>
        <authorList>
            <person name="Sugita-Konishi S."/>
            <person name="Sato K."/>
            <person name="Mori E."/>
            <person name="Abe Y."/>
            <person name="Kisaki G."/>
            <person name="Hamano K."/>
            <person name="Suezawa K."/>
            <person name="Otani M."/>
            <person name="Fukuda T."/>
            <person name="Manabe T."/>
            <person name="Gomi K."/>
            <person name="Tabuchi M."/>
            <person name="Akimitsu K."/>
            <person name="Kataoka I."/>
        </authorList>
    </citation>
    <scope>NUCLEOTIDE SEQUENCE [LARGE SCALE GENOMIC DNA]</scope>
    <source>
        <strain evidence="3">cv. Fuchu</strain>
    </source>
</reference>